<evidence type="ECO:0000256" key="1">
    <source>
        <dbReference type="ARBA" id="ARBA00039658"/>
    </source>
</evidence>
<dbReference type="Gene3D" id="1.10.340.70">
    <property type="match status" value="1"/>
</dbReference>
<dbReference type="AlphaFoldDB" id="A0A498MC98"/>
<reference evidence="4 5" key="1">
    <citation type="submission" date="2018-03" db="EMBL/GenBank/DDBJ databases">
        <title>Draft genome sequence of Rohu Carp (Labeo rohita).</title>
        <authorList>
            <person name="Das P."/>
            <person name="Kushwaha B."/>
            <person name="Joshi C.G."/>
            <person name="Kumar D."/>
            <person name="Nagpure N.S."/>
            <person name="Sahoo L."/>
            <person name="Das S.P."/>
            <person name="Bit A."/>
            <person name="Patnaik S."/>
            <person name="Meher P.K."/>
            <person name="Jayasankar P."/>
            <person name="Koringa P.G."/>
            <person name="Patel N.V."/>
            <person name="Hinsu A.T."/>
            <person name="Kumar R."/>
            <person name="Pandey M."/>
            <person name="Agarwal S."/>
            <person name="Srivastava S."/>
            <person name="Singh M."/>
            <person name="Iquebal M.A."/>
            <person name="Jaiswal S."/>
            <person name="Angadi U.B."/>
            <person name="Kumar N."/>
            <person name="Raza M."/>
            <person name="Shah T.M."/>
            <person name="Rai A."/>
            <person name="Jena J.K."/>
        </authorList>
    </citation>
    <scope>NUCLEOTIDE SEQUENCE [LARGE SCALE GENOMIC DNA]</scope>
    <source>
        <strain evidence="4">DASCIFA01</strain>
        <tissue evidence="4">Testis</tissue>
    </source>
</reference>
<comment type="caution">
    <text evidence="4">The sequence shown here is derived from an EMBL/GenBank/DDBJ whole genome shotgun (WGS) entry which is preliminary data.</text>
</comment>
<feature type="compositionally biased region" description="Low complexity" evidence="2">
    <location>
        <begin position="550"/>
        <end position="561"/>
    </location>
</feature>
<keyword evidence="5" id="KW-1185">Reference proteome</keyword>
<dbReference type="InterPro" id="IPR001584">
    <property type="entry name" value="Integrase_cat-core"/>
</dbReference>
<dbReference type="Pfam" id="PF25234">
    <property type="entry name" value="Periphilin_C"/>
    <property type="match status" value="1"/>
</dbReference>
<feature type="compositionally biased region" description="Polar residues" evidence="2">
    <location>
        <begin position="618"/>
        <end position="635"/>
    </location>
</feature>
<dbReference type="PANTHER" id="PTHR37984:SF15">
    <property type="entry name" value="INTEGRASE CATALYTIC DOMAIN-CONTAINING PROTEIN"/>
    <property type="match status" value="1"/>
</dbReference>
<feature type="region of interest" description="Disordered" evidence="2">
    <location>
        <begin position="330"/>
        <end position="354"/>
    </location>
</feature>
<dbReference type="GO" id="GO:0015074">
    <property type="term" value="P:DNA integration"/>
    <property type="evidence" value="ECO:0007669"/>
    <property type="project" value="InterPro"/>
</dbReference>
<feature type="compositionally biased region" description="Low complexity" evidence="2">
    <location>
        <begin position="413"/>
        <end position="425"/>
    </location>
</feature>
<feature type="compositionally biased region" description="Basic and acidic residues" evidence="2">
    <location>
        <begin position="330"/>
        <end position="342"/>
    </location>
</feature>
<dbReference type="Gene3D" id="3.30.420.10">
    <property type="entry name" value="Ribonuclease H-like superfamily/Ribonuclease H"/>
    <property type="match status" value="1"/>
</dbReference>
<proteinExistence type="predicted"/>
<dbReference type="Pfam" id="PF00665">
    <property type="entry name" value="rve"/>
    <property type="match status" value="1"/>
</dbReference>
<organism evidence="4 5">
    <name type="scientific">Labeo rohita</name>
    <name type="common">Indian major carp</name>
    <name type="synonym">Cyprinus rohita</name>
    <dbReference type="NCBI Taxonomy" id="84645"/>
    <lineage>
        <taxon>Eukaryota</taxon>
        <taxon>Metazoa</taxon>
        <taxon>Chordata</taxon>
        <taxon>Craniata</taxon>
        <taxon>Vertebrata</taxon>
        <taxon>Euteleostomi</taxon>
        <taxon>Actinopterygii</taxon>
        <taxon>Neopterygii</taxon>
        <taxon>Teleostei</taxon>
        <taxon>Ostariophysi</taxon>
        <taxon>Cypriniformes</taxon>
        <taxon>Cyprinidae</taxon>
        <taxon>Labeoninae</taxon>
        <taxon>Labeonini</taxon>
        <taxon>Labeo</taxon>
    </lineage>
</organism>
<dbReference type="Proteomes" id="UP000290572">
    <property type="component" value="Unassembled WGS sequence"/>
</dbReference>
<dbReference type="InterPro" id="IPR050951">
    <property type="entry name" value="Retrovirus_Pol_polyprotein"/>
</dbReference>
<feature type="region of interest" description="Disordered" evidence="2">
    <location>
        <begin position="611"/>
        <end position="650"/>
    </location>
</feature>
<gene>
    <name evidence="4" type="ORF">ROHU_007965</name>
</gene>
<dbReference type="FunFam" id="1.10.340.70:FF:000001">
    <property type="entry name" value="Retrovirus-related Pol polyprotein from transposon gypsy-like Protein"/>
    <property type="match status" value="1"/>
</dbReference>
<feature type="region of interest" description="Disordered" evidence="2">
    <location>
        <begin position="409"/>
        <end position="450"/>
    </location>
</feature>
<feature type="compositionally biased region" description="Polar residues" evidence="2">
    <location>
        <begin position="1"/>
        <end position="10"/>
    </location>
</feature>
<protein>
    <recommendedName>
        <fullName evidence="1">Gypsy retrotransposon integrase-like protein 1</fullName>
    </recommendedName>
</protein>
<feature type="domain" description="Integrase catalytic" evidence="3">
    <location>
        <begin position="117"/>
        <end position="295"/>
    </location>
</feature>
<sequence length="752" mass="83706">MAGDPNTSGLASRVLPGPRDQVASLSVGQPGAPRRHDLQTVASTGGGIDRLQLLVPHALRSEVLRWVHGAAGSGHFGNAKTVRRLRQRFYWPGCRQDAELHVHCCDVCTAQKGPSQRSHAPLQQYLVGASMERIRVDILGPFPVTEAGNRFVLVAMDYFKKWPEAYAVPDQSASTSAQRLVDEMFTRFGVPDELHSDQGRNFESRLFSEVCQRLGVKKTRTTPLHPQSDGLVEHFNCTLATQLAILSSQHQRDWDQHLVLWAYRTAVQESSQYTPAALMFGRELRTPVDLVFGSPLEPEIAGGPELDYFRRLKERLSTVHQLAREALEEAGARQKRAYDTRAHGPTPGPGDKVWVFCPQRKRGLSPKLTHHWQGPGEILDHISEVVFRVRMPGRGRRVVLHKDRLAPYHPLAPEQETGGSQSGSPPSTPSAETDNDGLRTEPGAGDQAAVNMTYKELSIRRLYDRHVRRTPVPYRTVRIVAKRPSVCWPEEHDYRRIYYGGDHGLIHHSEKLQEHRERLLKQQQEALYSYNTQEDRPAGPQADLRVGGAVSSQSGVRGQRSGRLRPASSGGGKDTLLQAIANLNKMVDGKDVRRGTLMPFVRQRLPESTYAPSRVCKQKQNSSGGSLSDARNCTKQSDKHRPSSDLSGRSAHASASASKIFFSDLDEIPGLGGEPGEPTLEERHAQAIKNKVLEIEKLYKQDCETVGIVVRMLISKDPTLGPTLLSALHKNLVEIGDKYLENLSRFISEHVH</sequence>
<dbReference type="GO" id="GO:0003676">
    <property type="term" value="F:nucleic acid binding"/>
    <property type="evidence" value="ECO:0007669"/>
    <property type="project" value="InterPro"/>
</dbReference>
<feature type="region of interest" description="Disordered" evidence="2">
    <location>
        <begin position="1"/>
        <end position="36"/>
    </location>
</feature>
<evidence type="ECO:0000313" key="4">
    <source>
        <dbReference type="EMBL" id="RXN17870.1"/>
    </source>
</evidence>
<dbReference type="InterPro" id="IPR057603">
    <property type="entry name" value="Periphilin-1_C"/>
</dbReference>
<dbReference type="PANTHER" id="PTHR37984">
    <property type="entry name" value="PROTEIN CBG26694"/>
    <property type="match status" value="1"/>
</dbReference>
<dbReference type="InterPro" id="IPR012337">
    <property type="entry name" value="RNaseH-like_sf"/>
</dbReference>
<dbReference type="CDD" id="cd22896">
    <property type="entry name" value="periphilin-like"/>
    <property type="match status" value="1"/>
</dbReference>
<dbReference type="STRING" id="84645.A0A498MC98"/>
<feature type="region of interest" description="Disordered" evidence="2">
    <location>
        <begin position="532"/>
        <end position="573"/>
    </location>
</feature>
<dbReference type="SUPFAM" id="SSF53098">
    <property type="entry name" value="Ribonuclease H-like"/>
    <property type="match status" value="1"/>
</dbReference>
<name>A0A498MC98_LABRO</name>
<dbReference type="EMBL" id="QBIY01012736">
    <property type="protein sequence ID" value="RXN17870.1"/>
    <property type="molecule type" value="Genomic_DNA"/>
</dbReference>
<dbReference type="Pfam" id="PF17921">
    <property type="entry name" value="Integrase_H2C2"/>
    <property type="match status" value="1"/>
</dbReference>
<dbReference type="PROSITE" id="PS50994">
    <property type="entry name" value="INTEGRASE"/>
    <property type="match status" value="1"/>
</dbReference>
<evidence type="ECO:0000313" key="5">
    <source>
        <dbReference type="Proteomes" id="UP000290572"/>
    </source>
</evidence>
<dbReference type="InterPro" id="IPR041588">
    <property type="entry name" value="Integrase_H2C2"/>
</dbReference>
<dbReference type="FunFam" id="3.30.420.10:FF:000032">
    <property type="entry name" value="Retrovirus-related Pol polyprotein from transposon 297-like Protein"/>
    <property type="match status" value="1"/>
</dbReference>
<dbReference type="InterPro" id="IPR036397">
    <property type="entry name" value="RNaseH_sf"/>
</dbReference>
<evidence type="ECO:0000256" key="2">
    <source>
        <dbReference type="SAM" id="MobiDB-lite"/>
    </source>
</evidence>
<accession>A0A498MC98</accession>
<evidence type="ECO:0000259" key="3">
    <source>
        <dbReference type="PROSITE" id="PS50994"/>
    </source>
</evidence>